<keyword evidence="1" id="KW-1133">Transmembrane helix</keyword>
<name>A0ABV5BHK4_9BACL</name>
<gene>
    <name evidence="2" type="ORF">ACE3NQ_30230</name>
</gene>
<evidence type="ECO:0000313" key="3">
    <source>
        <dbReference type="Proteomes" id="UP001580407"/>
    </source>
</evidence>
<keyword evidence="3" id="KW-1185">Reference proteome</keyword>
<reference evidence="2 3" key="1">
    <citation type="submission" date="2024-09" db="EMBL/GenBank/DDBJ databases">
        <authorList>
            <person name="Ruan L."/>
        </authorList>
    </citation>
    <scope>NUCLEOTIDE SEQUENCE [LARGE SCALE GENOMIC DNA]</scope>
    <source>
        <strain evidence="2 3">D33</strain>
    </source>
</reference>
<protein>
    <submittedName>
        <fullName evidence="2">Uncharacterized protein</fullName>
    </submittedName>
</protein>
<accession>A0ABV5BHK4</accession>
<evidence type="ECO:0000313" key="2">
    <source>
        <dbReference type="EMBL" id="MFB5685191.1"/>
    </source>
</evidence>
<evidence type="ECO:0000256" key="1">
    <source>
        <dbReference type="SAM" id="Phobius"/>
    </source>
</evidence>
<dbReference type="Proteomes" id="UP001580407">
    <property type="component" value="Unassembled WGS sequence"/>
</dbReference>
<keyword evidence="1" id="KW-0812">Transmembrane</keyword>
<dbReference type="RefSeq" id="WP_375528846.1">
    <property type="nucleotide sequence ID" value="NZ_JBHILM010000062.1"/>
</dbReference>
<proteinExistence type="predicted"/>
<keyword evidence="1" id="KW-0472">Membrane</keyword>
<comment type="caution">
    <text evidence="2">The sequence shown here is derived from an EMBL/GenBank/DDBJ whole genome shotgun (WGS) entry which is preliminary data.</text>
</comment>
<dbReference type="EMBL" id="JBHILM010000062">
    <property type="protein sequence ID" value="MFB5685191.1"/>
    <property type="molecule type" value="Genomic_DNA"/>
</dbReference>
<feature type="transmembrane region" description="Helical" evidence="1">
    <location>
        <begin position="6"/>
        <end position="24"/>
    </location>
</feature>
<sequence>MKDILLGNLSIEILILSMSFFYFIRQFAKLLLNFQLSFCITFHNRAWTHATLAVLGIAIGIRA</sequence>
<organism evidence="2 3">
    <name type="scientific">Paenibacillus terreus</name>
    <dbReference type="NCBI Taxonomy" id="1387834"/>
    <lineage>
        <taxon>Bacteria</taxon>
        <taxon>Bacillati</taxon>
        <taxon>Bacillota</taxon>
        <taxon>Bacilli</taxon>
        <taxon>Bacillales</taxon>
        <taxon>Paenibacillaceae</taxon>
        <taxon>Paenibacillus</taxon>
    </lineage>
</organism>
<feature type="non-terminal residue" evidence="2">
    <location>
        <position position="63"/>
    </location>
</feature>